<evidence type="ECO:0000313" key="2">
    <source>
        <dbReference type="Proteomes" id="UP000538566"/>
    </source>
</evidence>
<dbReference type="EMBL" id="JACHOA010000008">
    <property type="protein sequence ID" value="MBB4615407.1"/>
    <property type="molecule type" value="Genomic_DNA"/>
</dbReference>
<keyword evidence="2" id="KW-1185">Reference proteome</keyword>
<dbReference type="Proteomes" id="UP000538566">
    <property type="component" value="Unassembled WGS sequence"/>
</dbReference>
<name>A0A7W7EVF7_9SPHN</name>
<accession>A0A7W7EVF7</accession>
<organism evidence="1 2">
    <name type="scientific">Novosphingobium taihuense</name>
    <dbReference type="NCBI Taxonomy" id="260085"/>
    <lineage>
        <taxon>Bacteria</taxon>
        <taxon>Pseudomonadati</taxon>
        <taxon>Pseudomonadota</taxon>
        <taxon>Alphaproteobacteria</taxon>
        <taxon>Sphingomonadales</taxon>
        <taxon>Sphingomonadaceae</taxon>
        <taxon>Novosphingobium</taxon>
    </lineage>
</organism>
<reference evidence="1 2" key="1">
    <citation type="submission" date="2020-08" db="EMBL/GenBank/DDBJ databases">
        <title>Genomic Encyclopedia of Type Strains, Phase IV (KMG-IV): sequencing the most valuable type-strain genomes for metagenomic binning, comparative biology and taxonomic classification.</title>
        <authorList>
            <person name="Goeker M."/>
        </authorList>
    </citation>
    <scope>NUCLEOTIDE SEQUENCE [LARGE SCALE GENOMIC DNA]</scope>
    <source>
        <strain evidence="1 2">DSM 17507</strain>
    </source>
</reference>
<sequence>MIKDLAHVAAVYEMMEGHTTRHDFDP</sequence>
<gene>
    <name evidence="1" type="ORF">GGR37_003703</name>
</gene>
<evidence type="ECO:0000313" key="1">
    <source>
        <dbReference type="EMBL" id="MBB4615407.1"/>
    </source>
</evidence>
<protein>
    <submittedName>
        <fullName evidence="1">Uncharacterized protein</fullName>
    </submittedName>
</protein>
<comment type="caution">
    <text evidence="1">The sequence shown here is derived from an EMBL/GenBank/DDBJ whole genome shotgun (WGS) entry which is preliminary data.</text>
</comment>
<proteinExistence type="predicted"/>
<dbReference type="AlphaFoldDB" id="A0A7W7EVF7"/>